<keyword evidence="3" id="KW-1185">Reference proteome</keyword>
<keyword evidence="1" id="KW-0732">Signal</keyword>
<feature type="signal peptide" evidence="1">
    <location>
        <begin position="1"/>
        <end position="24"/>
    </location>
</feature>
<feature type="chain" id="PRO_5035722752" evidence="1">
    <location>
        <begin position="25"/>
        <end position="349"/>
    </location>
</feature>
<evidence type="ECO:0000256" key="1">
    <source>
        <dbReference type="SAM" id="SignalP"/>
    </source>
</evidence>
<reference evidence="2" key="1">
    <citation type="submission" date="2020-06" db="EMBL/GenBank/DDBJ databases">
        <title>WGS assembly of Ceratodon purpureus strain R40.</title>
        <authorList>
            <person name="Carey S.B."/>
            <person name="Jenkins J."/>
            <person name="Shu S."/>
            <person name="Lovell J.T."/>
            <person name="Sreedasyam A."/>
            <person name="Maumus F."/>
            <person name="Tiley G.P."/>
            <person name="Fernandez-Pozo N."/>
            <person name="Barry K."/>
            <person name="Chen C."/>
            <person name="Wang M."/>
            <person name="Lipzen A."/>
            <person name="Daum C."/>
            <person name="Saski C.A."/>
            <person name="Payton A.C."/>
            <person name="Mcbreen J.C."/>
            <person name="Conrad R.E."/>
            <person name="Kollar L.M."/>
            <person name="Olsson S."/>
            <person name="Huttunen S."/>
            <person name="Landis J.B."/>
            <person name="Wickett N.J."/>
            <person name="Johnson M.G."/>
            <person name="Rensing S.A."/>
            <person name="Grimwood J."/>
            <person name="Schmutz J."/>
            <person name="Mcdaniel S.F."/>
        </authorList>
    </citation>
    <scope>NUCLEOTIDE SEQUENCE</scope>
    <source>
        <strain evidence="2">R40</strain>
    </source>
</reference>
<dbReference type="EMBL" id="CM026424">
    <property type="protein sequence ID" value="KAG0579025.1"/>
    <property type="molecule type" value="Genomic_DNA"/>
</dbReference>
<organism evidence="2 3">
    <name type="scientific">Ceratodon purpureus</name>
    <name type="common">Fire moss</name>
    <name type="synonym">Dicranum purpureum</name>
    <dbReference type="NCBI Taxonomy" id="3225"/>
    <lineage>
        <taxon>Eukaryota</taxon>
        <taxon>Viridiplantae</taxon>
        <taxon>Streptophyta</taxon>
        <taxon>Embryophyta</taxon>
        <taxon>Bryophyta</taxon>
        <taxon>Bryophytina</taxon>
        <taxon>Bryopsida</taxon>
        <taxon>Dicranidae</taxon>
        <taxon>Pseudoditrichales</taxon>
        <taxon>Ditrichaceae</taxon>
        <taxon>Ceratodon</taxon>
    </lineage>
</organism>
<name>A0A8T0I7R7_CERPU</name>
<accession>A0A8T0I7R7</accession>
<protein>
    <submittedName>
        <fullName evidence="2">Uncharacterized protein</fullName>
    </submittedName>
</protein>
<sequence length="349" mass="38619">MVLPISFLFLKAILVLRTINYVNASTCNSITDSNGLSSLCSSLSLTGGDKLLNLFPSGIQVSFNITTLIKECVGLTCVTSNRKCTRSCPCCRGYGGADPGFKATIVALDNSSSTYTQNLTCSFSPYVANSQGFYFFDCVFKGYGLASLTKLIIMQISWNNMPVGATLNFNMYITADSLWNWERGNKFPINEYGIFKILLYDAYGNKVSASTGSIQPNVQIDATFQRSEINLLSNKSETIVETTPTIKITWQMAYGFCVISVYAKKEGMFKMTVRDNHNIILGNMPTTFYVTPDESWTGTRFKPPPAPKTYFLGDNYVGSAAEVQKTLNLWLAMSMLLCTLVTVLEIPYE</sequence>
<proteinExistence type="predicted"/>
<evidence type="ECO:0000313" key="2">
    <source>
        <dbReference type="EMBL" id="KAG0579025.1"/>
    </source>
</evidence>
<dbReference type="Proteomes" id="UP000822688">
    <property type="component" value="Chromosome 4"/>
</dbReference>
<comment type="caution">
    <text evidence="2">The sequence shown here is derived from an EMBL/GenBank/DDBJ whole genome shotgun (WGS) entry which is preliminary data.</text>
</comment>
<dbReference type="AlphaFoldDB" id="A0A8T0I7R7"/>
<gene>
    <name evidence="2" type="ORF">KC19_4G066700</name>
</gene>
<evidence type="ECO:0000313" key="3">
    <source>
        <dbReference type="Proteomes" id="UP000822688"/>
    </source>
</evidence>